<comment type="caution">
    <text evidence="8">The sequence shown here is derived from an EMBL/GenBank/DDBJ whole genome shotgun (WGS) entry which is preliminary data.</text>
</comment>
<keyword evidence="5 6" id="KW-0472">Membrane</keyword>
<feature type="transmembrane region" description="Helical" evidence="6">
    <location>
        <begin position="295"/>
        <end position="316"/>
    </location>
</feature>
<organism evidence="8 9">
    <name type="scientific">Planococcus shenhongbingii</name>
    <dbReference type="NCBI Taxonomy" id="3058398"/>
    <lineage>
        <taxon>Bacteria</taxon>
        <taxon>Bacillati</taxon>
        <taxon>Bacillota</taxon>
        <taxon>Bacilli</taxon>
        <taxon>Bacillales</taxon>
        <taxon>Caryophanaceae</taxon>
        <taxon>Planococcus</taxon>
    </lineage>
</organism>
<feature type="domain" description="Na+/H+ antiporter NhaC-like C-terminal" evidence="7">
    <location>
        <begin position="152"/>
        <end position="476"/>
    </location>
</feature>
<feature type="transmembrane region" description="Helical" evidence="6">
    <location>
        <begin position="458"/>
        <end position="475"/>
    </location>
</feature>
<sequence length="518" mass="54733">MEGSILSLLPPVITIALTIITKRILLSLGVGIIFGALLANGWNAAASVSTILSIIGTVLGEGNIFVFILIVGAMSALIYLSGGIQAFSEWAVTKVRTPFQAKLVTLLLGFVSFFDDAFSCLFRGSVIKPLTDQHNISHSKLAYLLHSTSAPVIILMPISAWAAFIAALMATIFVDNGITQYQGYEAFLLTIPTNYYALSTILLVFAVAYFNINLGQMKRDEKRAKEEGILFDTSRGIVPGQSVAELPTKEGGNLLDLFLPVGILVALTVIIAGWGGITSAEGALTPLNVLMNAEVITALVYSGLVACAVSVIRLLLRKTAGKEVATAMFIGAKSVFPSIIILFMALMTAQVIGLLGVGQYLASLIDGNLSLMWLPVIFFVISAFMSFSMGSTFGTFGLMLPIGAEIVAIVDIAYLIPVFGAVLAGCIFGEHSSPLSDTTILAAIGGGVHPIDHLMTQMPYAMVSSFVSIIGYVTLGLTKNLFVGLAAMLMSLALIVFALVKAREKAGASSMALEANKP</sequence>
<evidence type="ECO:0000256" key="6">
    <source>
        <dbReference type="SAM" id="Phobius"/>
    </source>
</evidence>
<protein>
    <submittedName>
        <fullName evidence="8">Na+/H+ antiporter NhaC family protein</fullName>
    </submittedName>
</protein>
<feature type="transmembrane region" description="Helical" evidence="6">
    <location>
        <begin position="373"/>
        <end position="399"/>
    </location>
</feature>
<gene>
    <name evidence="8" type="ORF">QWY13_14935</name>
</gene>
<dbReference type="PANTHER" id="PTHR43478">
    <property type="entry name" value="NA+/H+ ANTIPORTER-RELATED"/>
    <property type="match status" value="1"/>
</dbReference>
<feature type="transmembrane region" description="Helical" evidence="6">
    <location>
        <begin position="194"/>
        <end position="212"/>
    </location>
</feature>
<accession>A0ABT8NFY1</accession>
<keyword evidence="3 6" id="KW-0812">Transmembrane</keyword>
<name>A0ABT8NFY1_9BACL</name>
<reference evidence="8 9" key="1">
    <citation type="submission" date="2023-07" db="EMBL/GenBank/DDBJ databases">
        <title>Novel species in genus Planococcus.</title>
        <authorList>
            <person name="Ning S."/>
        </authorList>
    </citation>
    <scope>NUCLEOTIDE SEQUENCE [LARGE SCALE GENOMIC DNA]</scope>
    <source>
        <strain evidence="8 9">N017</strain>
    </source>
</reference>
<evidence type="ECO:0000256" key="4">
    <source>
        <dbReference type="ARBA" id="ARBA00022989"/>
    </source>
</evidence>
<feature type="transmembrane region" description="Helical" evidence="6">
    <location>
        <begin position="51"/>
        <end position="79"/>
    </location>
</feature>
<evidence type="ECO:0000313" key="8">
    <source>
        <dbReference type="EMBL" id="MDN7246783.1"/>
    </source>
</evidence>
<evidence type="ECO:0000259" key="7">
    <source>
        <dbReference type="Pfam" id="PF03553"/>
    </source>
</evidence>
<dbReference type="Proteomes" id="UP001172142">
    <property type="component" value="Unassembled WGS sequence"/>
</dbReference>
<comment type="subcellular location">
    <subcellularLocation>
        <location evidence="1">Cell membrane</location>
        <topology evidence="1">Multi-pass membrane protein</topology>
    </subcellularLocation>
</comment>
<dbReference type="InterPro" id="IPR018461">
    <property type="entry name" value="Na/H_Antiport_NhaC-like_C"/>
</dbReference>
<dbReference type="PANTHER" id="PTHR43478:SF1">
    <property type="entry name" value="NA+_H+ ANTIPORTER NHAC-LIKE C-TERMINAL DOMAIN-CONTAINING PROTEIN"/>
    <property type="match status" value="1"/>
</dbReference>
<dbReference type="Pfam" id="PF03553">
    <property type="entry name" value="Na_H_antiporter"/>
    <property type="match status" value="1"/>
</dbReference>
<feature type="transmembrane region" description="Helical" evidence="6">
    <location>
        <begin position="257"/>
        <end position="275"/>
    </location>
</feature>
<evidence type="ECO:0000256" key="2">
    <source>
        <dbReference type="ARBA" id="ARBA00022475"/>
    </source>
</evidence>
<feature type="transmembrane region" description="Helical" evidence="6">
    <location>
        <begin position="143"/>
        <end position="174"/>
    </location>
</feature>
<feature type="transmembrane region" description="Helical" evidence="6">
    <location>
        <begin position="481"/>
        <end position="500"/>
    </location>
</feature>
<feature type="transmembrane region" description="Helical" evidence="6">
    <location>
        <begin position="336"/>
        <end position="361"/>
    </location>
</feature>
<dbReference type="RefSeq" id="WP_301857175.1">
    <property type="nucleotide sequence ID" value="NZ_JAUJWU010000004.1"/>
</dbReference>
<evidence type="ECO:0000256" key="1">
    <source>
        <dbReference type="ARBA" id="ARBA00004651"/>
    </source>
</evidence>
<keyword evidence="9" id="KW-1185">Reference proteome</keyword>
<evidence type="ECO:0000256" key="5">
    <source>
        <dbReference type="ARBA" id="ARBA00023136"/>
    </source>
</evidence>
<evidence type="ECO:0000313" key="9">
    <source>
        <dbReference type="Proteomes" id="UP001172142"/>
    </source>
</evidence>
<keyword evidence="2" id="KW-1003">Cell membrane</keyword>
<proteinExistence type="predicted"/>
<keyword evidence="4 6" id="KW-1133">Transmembrane helix</keyword>
<feature type="transmembrane region" description="Helical" evidence="6">
    <location>
        <begin position="12"/>
        <end position="39"/>
    </location>
</feature>
<evidence type="ECO:0000256" key="3">
    <source>
        <dbReference type="ARBA" id="ARBA00022692"/>
    </source>
</evidence>
<feature type="transmembrane region" description="Helical" evidence="6">
    <location>
        <begin position="406"/>
        <end position="428"/>
    </location>
</feature>
<dbReference type="EMBL" id="JAUJWU010000004">
    <property type="protein sequence ID" value="MDN7246783.1"/>
    <property type="molecule type" value="Genomic_DNA"/>
</dbReference>